<dbReference type="AlphaFoldDB" id="A0A7R7EK71"/>
<name>A0A7R7EK71_9FIRM</name>
<dbReference type="EMBL" id="AP024169">
    <property type="protein sequence ID" value="BCN29972.1"/>
    <property type="molecule type" value="Genomic_DNA"/>
</dbReference>
<dbReference type="InterPro" id="IPR036689">
    <property type="entry name" value="ESAT-6-like_sf"/>
</dbReference>
<dbReference type="NCBIfam" id="TIGR03930">
    <property type="entry name" value="WXG100_ESAT6"/>
    <property type="match status" value="1"/>
</dbReference>
<dbReference type="SUPFAM" id="SSF140453">
    <property type="entry name" value="EsxAB dimer-like"/>
    <property type="match status" value="1"/>
</dbReference>
<keyword evidence="3" id="KW-1185">Reference proteome</keyword>
<evidence type="ECO:0000313" key="3">
    <source>
        <dbReference type="Proteomes" id="UP000595897"/>
    </source>
</evidence>
<gene>
    <name evidence="2" type="ORF">bsdtb5_12670</name>
</gene>
<evidence type="ECO:0000256" key="1">
    <source>
        <dbReference type="RuleBase" id="RU362001"/>
    </source>
</evidence>
<dbReference type="Pfam" id="PF06013">
    <property type="entry name" value="WXG100"/>
    <property type="match status" value="1"/>
</dbReference>
<accession>A0A7R7EK71</accession>
<reference evidence="2 3" key="1">
    <citation type="submission" date="2020-11" db="EMBL/GenBank/DDBJ databases">
        <title>Draft genome sequencing of a Lachnospiraceae strain isolated from anoxic soil subjected to BSD treatment.</title>
        <authorList>
            <person name="Uek A."/>
            <person name="Tonouchi A."/>
        </authorList>
    </citation>
    <scope>NUCLEOTIDE SEQUENCE [LARGE SCALE GENOMIC DNA]</scope>
    <source>
        <strain evidence="2 3">TB5</strain>
    </source>
</reference>
<proteinExistence type="inferred from homology"/>
<dbReference type="RefSeq" id="WP_271715226.1">
    <property type="nucleotide sequence ID" value="NZ_AP024169.1"/>
</dbReference>
<dbReference type="Proteomes" id="UP000595897">
    <property type="component" value="Chromosome"/>
</dbReference>
<protein>
    <recommendedName>
        <fullName evidence="1">ESAT-6-like protein</fullName>
    </recommendedName>
</protein>
<dbReference type="InterPro" id="IPR010310">
    <property type="entry name" value="T7SS_ESAT-6-like"/>
</dbReference>
<dbReference type="Gene3D" id="1.10.287.1060">
    <property type="entry name" value="ESAT-6-like"/>
    <property type="match status" value="1"/>
</dbReference>
<dbReference type="KEGG" id="ahb:bsdtb5_12670"/>
<sequence length="104" mass="11358">MEGILKVTPEKLISTSTEFSQKGTTVSNLTTEMTNLVTGLSSVWLGDAASAYSQKFKGLDSDIQKLNKMIQEHSKDLNDMATVYTQAEKASVDEINTLQNNVIA</sequence>
<comment type="similarity">
    <text evidence="1">Belongs to the WXG100 family.</text>
</comment>
<evidence type="ECO:0000313" key="2">
    <source>
        <dbReference type="EMBL" id="BCN29972.1"/>
    </source>
</evidence>
<organism evidence="2 3">
    <name type="scientific">Anaeromicropila herbilytica</name>
    <dbReference type="NCBI Taxonomy" id="2785025"/>
    <lineage>
        <taxon>Bacteria</taxon>
        <taxon>Bacillati</taxon>
        <taxon>Bacillota</taxon>
        <taxon>Clostridia</taxon>
        <taxon>Lachnospirales</taxon>
        <taxon>Lachnospiraceae</taxon>
        <taxon>Anaeromicropila</taxon>
    </lineage>
</organism>